<feature type="transmembrane region" description="Helical" evidence="1">
    <location>
        <begin position="12"/>
        <end position="35"/>
    </location>
</feature>
<evidence type="ECO:0000313" key="3">
    <source>
        <dbReference type="Proteomes" id="UP001479436"/>
    </source>
</evidence>
<dbReference type="Pfam" id="PF06522">
    <property type="entry name" value="B12D"/>
    <property type="match status" value="1"/>
</dbReference>
<sequence length="82" mass="9360">MAARAGNFMKNWYSVEVLPIVGILGVAVGGAAWYVTRLARGSQVVWDRKGNPYPWKHIDQDTNIKMFAVNREFAKSYTRDRL</sequence>
<keyword evidence="1" id="KW-1133">Transmembrane helix</keyword>
<keyword evidence="1" id="KW-0812">Transmembrane</keyword>
<dbReference type="Proteomes" id="UP001479436">
    <property type="component" value="Unassembled WGS sequence"/>
</dbReference>
<name>A0ABR2WQZ4_9FUNG</name>
<dbReference type="PANTHER" id="PTHR14256">
    <property type="entry name" value="NADH-UBIQUINONE OXIDOREDUCTASE MLRQ SUBUNIT"/>
    <property type="match status" value="1"/>
</dbReference>
<protein>
    <submittedName>
        <fullName evidence="2">Uncharacterized protein</fullName>
    </submittedName>
</protein>
<keyword evidence="1" id="KW-0472">Membrane</keyword>
<dbReference type="EMBL" id="JASJQH010000540">
    <property type="protein sequence ID" value="KAK9763877.1"/>
    <property type="molecule type" value="Genomic_DNA"/>
</dbReference>
<evidence type="ECO:0000256" key="1">
    <source>
        <dbReference type="SAM" id="Phobius"/>
    </source>
</evidence>
<dbReference type="PANTHER" id="PTHR14256:SF1">
    <property type="entry name" value="GEO09626P1"/>
    <property type="match status" value="1"/>
</dbReference>
<organism evidence="2 3">
    <name type="scientific">Basidiobolus ranarum</name>
    <dbReference type="NCBI Taxonomy" id="34480"/>
    <lineage>
        <taxon>Eukaryota</taxon>
        <taxon>Fungi</taxon>
        <taxon>Fungi incertae sedis</taxon>
        <taxon>Zoopagomycota</taxon>
        <taxon>Entomophthoromycotina</taxon>
        <taxon>Basidiobolomycetes</taxon>
        <taxon>Basidiobolales</taxon>
        <taxon>Basidiobolaceae</taxon>
        <taxon>Basidiobolus</taxon>
    </lineage>
</organism>
<gene>
    <name evidence="2" type="ORF">K7432_009097</name>
</gene>
<dbReference type="InterPro" id="IPR010530">
    <property type="entry name" value="B12D"/>
</dbReference>
<comment type="caution">
    <text evidence="2">The sequence shown here is derived from an EMBL/GenBank/DDBJ whole genome shotgun (WGS) entry which is preliminary data.</text>
</comment>
<evidence type="ECO:0000313" key="2">
    <source>
        <dbReference type="EMBL" id="KAK9763877.1"/>
    </source>
</evidence>
<reference evidence="2 3" key="1">
    <citation type="submission" date="2023-04" db="EMBL/GenBank/DDBJ databases">
        <title>Genome of Basidiobolus ranarum AG-B5.</title>
        <authorList>
            <person name="Stajich J.E."/>
            <person name="Carter-House D."/>
            <person name="Gryganskyi A."/>
        </authorList>
    </citation>
    <scope>NUCLEOTIDE SEQUENCE [LARGE SCALE GENOMIC DNA]</scope>
    <source>
        <strain evidence="2 3">AG-B5</strain>
    </source>
</reference>
<keyword evidence="3" id="KW-1185">Reference proteome</keyword>
<accession>A0ABR2WQZ4</accession>
<proteinExistence type="predicted"/>